<feature type="signal peptide" evidence="1">
    <location>
        <begin position="1"/>
        <end position="22"/>
    </location>
</feature>
<organism evidence="2 3">
    <name type="scientific">Photobacterium sanctipauli</name>
    <dbReference type="NCBI Taxonomy" id="1342794"/>
    <lineage>
        <taxon>Bacteria</taxon>
        <taxon>Pseudomonadati</taxon>
        <taxon>Pseudomonadota</taxon>
        <taxon>Gammaproteobacteria</taxon>
        <taxon>Vibrionales</taxon>
        <taxon>Vibrionaceae</taxon>
        <taxon>Photobacterium</taxon>
    </lineage>
</organism>
<dbReference type="EMBL" id="PYMA01000003">
    <property type="protein sequence ID" value="PSW20757.1"/>
    <property type="molecule type" value="Genomic_DNA"/>
</dbReference>
<accession>A0A2T3NWT7</accession>
<dbReference type="GO" id="GO:0016779">
    <property type="term" value="F:nucleotidyltransferase activity"/>
    <property type="evidence" value="ECO:0007669"/>
    <property type="project" value="UniProtKB-KW"/>
</dbReference>
<keyword evidence="1" id="KW-0732">Signal</keyword>
<proteinExistence type="predicted"/>
<comment type="caution">
    <text evidence="2">The sequence shown here is derived from an EMBL/GenBank/DDBJ whole genome shotgun (WGS) entry which is preliminary data.</text>
</comment>
<keyword evidence="3" id="KW-1185">Reference proteome</keyword>
<protein>
    <submittedName>
        <fullName evidence="2">Sulfate adenylyltransferase</fullName>
    </submittedName>
</protein>
<gene>
    <name evidence="2" type="ORF">C9I98_07915</name>
</gene>
<dbReference type="AlphaFoldDB" id="A0A2T3NWT7"/>
<dbReference type="Proteomes" id="UP000241771">
    <property type="component" value="Unassembled WGS sequence"/>
</dbReference>
<dbReference type="OrthoDB" id="5401788at2"/>
<dbReference type="InterPro" id="IPR010319">
    <property type="entry name" value="Transglutaminase-like_Cys_pept"/>
</dbReference>
<dbReference type="PANTHER" id="PTHR39327">
    <property type="match status" value="1"/>
</dbReference>
<dbReference type="Gene3D" id="3.10.620.30">
    <property type="match status" value="1"/>
</dbReference>
<sequence length="224" mass="25731">MRRLPMMLCLLALLIPTGSANALTPSEQQSIKLIRDAYGERAGLRVEAWRQLLKDIRQDDEMRLLEQVNDFFNQLRFLDDIEIWGKEDYWATPLEFLGVGAGDCEEFSIAKYFSLRELGMDDEKLRLVYVKALELNQFHMVLAYYPTPSAVPLLLDNLTPDIVVVSQRPDLQPIFSFNGSKLWLIKLQGKGELAGDASQIKQWNDLRSRFSGQQLAQPIIRLNE</sequence>
<keyword evidence="2" id="KW-0808">Transferase</keyword>
<keyword evidence="2" id="KW-0548">Nucleotidyltransferase</keyword>
<name>A0A2T3NWT7_9GAMM</name>
<evidence type="ECO:0000313" key="2">
    <source>
        <dbReference type="EMBL" id="PSW20757.1"/>
    </source>
</evidence>
<evidence type="ECO:0000256" key="1">
    <source>
        <dbReference type="SAM" id="SignalP"/>
    </source>
</evidence>
<evidence type="ECO:0000313" key="3">
    <source>
        <dbReference type="Proteomes" id="UP000241771"/>
    </source>
</evidence>
<feature type="chain" id="PRO_5015641535" evidence="1">
    <location>
        <begin position="23"/>
        <end position="224"/>
    </location>
</feature>
<dbReference type="PANTHER" id="PTHR39327:SF1">
    <property type="entry name" value="BLR5470 PROTEIN"/>
    <property type="match status" value="1"/>
</dbReference>
<dbReference type="Pfam" id="PF06035">
    <property type="entry name" value="Peptidase_C93"/>
    <property type="match status" value="1"/>
</dbReference>
<reference evidence="2 3" key="1">
    <citation type="submission" date="2018-01" db="EMBL/GenBank/DDBJ databases">
        <title>Whole genome sequencing of Histamine producing bacteria.</title>
        <authorList>
            <person name="Butler K."/>
        </authorList>
    </citation>
    <scope>NUCLEOTIDE SEQUENCE [LARGE SCALE GENOMIC DNA]</scope>
    <source>
        <strain evidence="2 3">DSM 100436</strain>
    </source>
</reference>